<keyword evidence="3 6" id="KW-0808">Transferase</keyword>
<dbReference type="InterPro" id="IPR058678">
    <property type="entry name" value="ARM_PUB"/>
</dbReference>
<dbReference type="GO" id="GO:0016567">
    <property type="term" value="P:protein ubiquitination"/>
    <property type="evidence" value="ECO:0007669"/>
    <property type="project" value="UniProtKB-UniRule"/>
</dbReference>
<dbReference type="InterPro" id="IPR000225">
    <property type="entry name" value="Armadillo"/>
</dbReference>
<organism evidence="9 10">
    <name type="scientific">Rhododendron griersonianum</name>
    <dbReference type="NCBI Taxonomy" id="479676"/>
    <lineage>
        <taxon>Eukaryota</taxon>
        <taxon>Viridiplantae</taxon>
        <taxon>Streptophyta</taxon>
        <taxon>Embryophyta</taxon>
        <taxon>Tracheophyta</taxon>
        <taxon>Spermatophyta</taxon>
        <taxon>Magnoliopsida</taxon>
        <taxon>eudicotyledons</taxon>
        <taxon>Gunneridae</taxon>
        <taxon>Pentapetalae</taxon>
        <taxon>asterids</taxon>
        <taxon>Ericales</taxon>
        <taxon>Ericaceae</taxon>
        <taxon>Ericoideae</taxon>
        <taxon>Rhodoreae</taxon>
        <taxon>Rhododendron</taxon>
    </lineage>
</organism>
<proteinExistence type="predicted"/>
<dbReference type="Gene3D" id="1.25.10.10">
    <property type="entry name" value="Leucine-rich Repeat Variant"/>
    <property type="match status" value="2"/>
</dbReference>
<dbReference type="GO" id="GO:0061630">
    <property type="term" value="F:ubiquitin protein ligase activity"/>
    <property type="evidence" value="ECO:0007669"/>
    <property type="project" value="UniProtKB-UniRule"/>
</dbReference>
<comment type="caution">
    <text evidence="9">The sequence shown here is derived from an EMBL/GenBank/DDBJ whole genome shotgun (WGS) entry which is preliminary data.</text>
</comment>
<evidence type="ECO:0000256" key="1">
    <source>
        <dbReference type="ARBA" id="ARBA00000900"/>
    </source>
</evidence>
<dbReference type="EMBL" id="JACTNZ010000007">
    <property type="protein sequence ID" value="KAG5542002.1"/>
    <property type="molecule type" value="Genomic_DNA"/>
</dbReference>
<evidence type="ECO:0000313" key="10">
    <source>
        <dbReference type="Proteomes" id="UP000823749"/>
    </source>
</evidence>
<dbReference type="InterPro" id="IPR003613">
    <property type="entry name" value="Ubox_domain"/>
</dbReference>
<evidence type="ECO:0000256" key="2">
    <source>
        <dbReference type="ARBA" id="ARBA00004906"/>
    </source>
</evidence>
<keyword evidence="10" id="KW-1185">Reference proteome</keyword>
<name>A0AAV6JN33_9ERIC</name>
<dbReference type="SMART" id="SM00185">
    <property type="entry name" value="ARM"/>
    <property type="match status" value="4"/>
</dbReference>
<dbReference type="InterPro" id="IPR045185">
    <property type="entry name" value="PUB22/23/24-like"/>
</dbReference>
<dbReference type="InterPro" id="IPR045210">
    <property type="entry name" value="RING-Ubox_PUB"/>
</dbReference>
<protein>
    <recommendedName>
        <fullName evidence="6 8">U-box domain-containing protein</fullName>
        <ecNumber evidence="6">2.3.2.27</ecNumber>
    </recommendedName>
    <alternativeName>
        <fullName evidence="6">RING-type E3 ubiquitin transferase PUB</fullName>
    </alternativeName>
</protein>
<feature type="domain" description="U-box" evidence="8">
    <location>
        <begin position="63"/>
        <end position="137"/>
    </location>
</feature>
<dbReference type="EC" id="2.3.2.27" evidence="6"/>
<keyword evidence="5 6" id="KW-0833">Ubl conjugation pathway</keyword>
<dbReference type="PANTHER" id="PTHR22849:SF6">
    <property type="entry name" value="U-BOX DOMAIN-CONTAINING PROTEIN"/>
    <property type="match status" value="1"/>
</dbReference>
<dbReference type="InterPro" id="IPR016024">
    <property type="entry name" value="ARM-type_fold"/>
</dbReference>
<evidence type="ECO:0000256" key="6">
    <source>
        <dbReference type="RuleBase" id="RU369093"/>
    </source>
</evidence>
<dbReference type="SUPFAM" id="SSF57850">
    <property type="entry name" value="RING/U-box"/>
    <property type="match status" value="2"/>
</dbReference>
<evidence type="ECO:0000313" key="9">
    <source>
        <dbReference type="EMBL" id="KAG5542002.1"/>
    </source>
</evidence>
<dbReference type="Gene3D" id="3.30.40.10">
    <property type="entry name" value="Zinc/RING finger domain, C3HC4 (zinc finger)"/>
    <property type="match status" value="2"/>
</dbReference>
<feature type="domain" description="U-box" evidence="8">
    <location>
        <begin position="476"/>
        <end position="550"/>
    </location>
</feature>
<dbReference type="PROSITE" id="PS51698">
    <property type="entry name" value="U_BOX"/>
    <property type="match status" value="2"/>
</dbReference>
<evidence type="ECO:0000256" key="4">
    <source>
        <dbReference type="ARBA" id="ARBA00022737"/>
    </source>
</evidence>
<comment type="function">
    <text evidence="6">Functions as an E3 ubiquitin ligase.</text>
</comment>
<reference evidence="9" key="1">
    <citation type="submission" date="2020-08" db="EMBL/GenBank/DDBJ databases">
        <title>Plant Genome Project.</title>
        <authorList>
            <person name="Zhang R.-G."/>
        </authorList>
    </citation>
    <scope>NUCLEOTIDE SEQUENCE</scope>
    <source>
        <strain evidence="9">WSP0</strain>
        <tissue evidence="9">Leaf</tissue>
    </source>
</reference>
<evidence type="ECO:0000259" key="8">
    <source>
        <dbReference type="PROSITE" id="PS51698"/>
    </source>
</evidence>
<dbReference type="InterPro" id="IPR013083">
    <property type="entry name" value="Znf_RING/FYVE/PHD"/>
</dbReference>
<feature type="compositionally biased region" description="Basic and acidic residues" evidence="7">
    <location>
        <begin position="9"/>
        <end position="19"/>
    </location>
</feature>
<dbReference type="AlphaFoldDB" id="A0AAV6JN33"/>
<comment type="pathway">
    <text evidence="2 6">Protein modification; protein ubiquitination.</text>
</comment>
<dbReference type="InterPro" id="IPR011989">
    <property type="entry name" value="ARM-like"/>
</dbReference>
<dbReference type="Proteomes" id="UP000823749">
    <property type="component" value="Chromosome 7"/>
</dbReference>
<dbReference type="PANTHER" id="PTHR22849">
    <property type="entry name" value="WDSAM1 PROTEIN"/>
    <property type="match status" value="1"/>
</dbReference>
<dbReference type="CDD" id="cd16664">
    <property type="entry name" value="RING-Ubox_PUB"/>
    <property type="match status" value="2"/>
</dbReference>
<accession>A0AAV6JN33</accession>
<comment type="catalytic activity">
    <reaction evidence="1 6">
        <text>S-ubiquitinyl-[E2 ubiquitin-conjugating enzyme]-L-cysteine + [acceptor protein]-L-lysine = [E2 ubiquitin-conjugating enzyme]-L-cysteine + N(6)-ubiquitinyl-[acceptor protein]-L-lysine.</text>
        <dbReference type="EC" id="2.3.2.27"/>
    </reaction>
</comment>
<feature type="region of interest" description="Disordered" evidence="7">
    <location>
        <begin position="1"/>
        <end position="20"/>
    </location>
</feature>
<evidence type="ECO:0000256" key="5">
    <source>
        <dbReference type="ARBA" id="ARBA00022786"/>
    </source>
</evidence>
<dbReference type="SUPFAM" id="SSF48371">
    <property type="entry name" value="ARM repeat"/>
    <property type="match status" value="2"/>
</dbReference>
<sequence length="862" mass="94085">MPMYQPSSRRRDGDWKKEVGGGGQVLDLETAVKDGILGGGGGAISTGEKLDLKTMIERLDSIEVPSVFICPISLEPMQDPVTLCTGQTYERSNILKWFSLGHLTCPTTMQELWDDSVTPNSTLSHLIYSWFSQKYTAMKKKSEDVQGRALELIEMLKKKVKGQARVQSLIELRKIVNAHDSVKKTVAESGGIGVICSLLGPFTSHAVGSEAIGILVKLELGSEWKKNLVEPAKVSLMVDMLNEGSVETKINCTNMIEMLMEGKEFESEVVSSLSLLVGLLRLVKDKRYPNGVLSGFRLLKMICSYEGVRSSVVSIGGIPQIVELLPNLNSECLELALYVLEALSSLPEGKMALKECSHTIPNVVKLLMRVSENCTELALSILWGVCEISPEECAPIAVDAGLAAKLLLVIQSGCNPVLKQRRRRDGEWKKEVGGGGQVLDLETAVKDGILGGGGGVVAMGEKLDLKTMVERLDSIEVPSVFICPISLEPMQDPVTLCTGQTYERSNILKWFSLGHLTCPTTMQELWDDSITPNNTLSHLIHSWFSQKYTAMKKKAEDVQGRGLEILEVLKKKVKGQARVQSLKELRQIVNSHDSVKQTVAENGGIGMICSLLGPFTSHAVGSEAIGILVKLDLDSESKKNLVEPAKVSLMVDMLNEGSVETKINCAKMIEMLMEGKELESKSFSSLSLLVGLLRLVKDKKHPNGVLAGFRLLKLVSSYEGVRSSIVSIGGVPQIVELLPNLSSECLEFALYVLEALSSLPEGKMSLKDCPNTIPNMVRLLMRVSENCTQLALTILWGVCEISPEECAPIAVDAGLAAKLLLVIQSGCNPVLKQRSAELLKLCSLNYTTTLFISKCKLTRTIQ</sequence>
<gene>
    <name evidence="9" type="ORF">RHGRI_021737</name>
</gene>
<keyword evidence="4" id="KW-0677">Repeat</keyword>
<dbReference type="SMART" id="SM00504">
    <property type="entry name" value="Ubox"/>
    <property type="match status" value="2"/>
</dbReference>
<evidence type="ECO:0000256" key="3">
    <source>
        <dbReference type="ARBA" id="ARBA00022679"/>
    </source>
</evidence>
<dbReference type="Pfam" id="PF25598">
    <property type="entry name" value="ARM_PUB"/>
    <property type="match status" value="2"/>
</dbReference>
<dbReference type="Pfam" id="PF04564">
    <property type="entry name" value="U-box"/>
    <property type="match status" value="2"/>
</dbReference>
<evidence type="ECO:0000256" key="7">
    <source>
        <dbReference type="SAM" id="MobiDB-lite"/>
    </source>
</evidence>